<feature type="transmembrane region" description="Helical" evidence="1">
    <location>
        <begin position="21"/>
        <end position="43"/>
    </location>
</feature>
<dbReference type="AlphaFoldDB" id="A0A4P7GKC9"/>
<evidence type="ECO:0000256" key="1">
    <source>
        <dbReference type="SAM" id="Phobius"/>
    </source>
</evidence>
<dbReference type="Proteomes" id="UP000294894">
    <property type="component" value="Chromosome"/>
</dbReference>
<dbReference type="RefSeq" id="WP_135076115.1">
    <property type="nucleotide sequence ID" value="NZ_CP038267.1"/>
</dbReference>
<dbReference type="KEGG" id="noy:EXE57_08010"/>
<organism evidence="2 3">
    <name type="scientific">Nocardioides euryhalodurans</name>
    <dbReference type="NCBI Taxonomy" id="2518370"/>
    <lineage>
        <taxon>Bacteria</taxon>
        <taxon>Bacillati</taxon>
        <taxon>Actinomycetota</taxon>
        <taxon>Actinomycetes</taxon>
        <taxon>Propionibacteriales</taxon>
        <taxon>Nocardioidaceae</taxon>
        <taxon>Nocardioides</taxon>
    </lineage>
</organism>
<keyword evidence="1" id="KW-0812">Transmembrane</keyword>
<dbReference type="EMBL" id="CP038267">
    <property type="protein sequence ID" value="QBR92239.1"/>
    <property type="molecule type" value="Genomic_DNA"/>
</dbReference>
<keyword evidence="1" id="KW-0472">Membrane</keyword>
<evidence type="ECO:0000313" key="2">
    <source>
        <dbReference type="EMBL" id="QBR92239.1"/>
    </source>
</evidence>
<gene>
    <name evidence="2" type="ORF">EXE57_08010</name>
</gene>
<evidence type="ECO:0000313" key="3">
    <source>
        <dbReference type="Proteomes" id="UP000294894"/>
    </source>
</evidence>
<sequence>MSTTAPSAHHRRSSPGSRAGRWAVALAGASLAGMAASVVAFALGVESADGFADNWLLTGWGAAVLACAGGSVVAGGLALLRRHDRSWPVVTATVVGALMTALMLQQVAEGLGILTS</sequence>
<feature type="transmembrane region" description="Helical" evidence="1">
    <location>
        <begin position="87"/>
        <end position="108"/>
    </location>
</feature>
<keyword evidence="3" id="KW-1185">Reference proteome</keyword>
<protein>
    <submittedName>
        <fullName evidence="2">Uncharacterized protein</fullName>
    </submittedName>
</protein>
<accession>A0A4P7GKC9</accession>
<proteinExistence type="predicted"/>
<feature type="transmembrane region" description="Helical" evidence="1">
    <location>
        <begin position="55"/>
        <end position="80"/>
    </location>
</feature>
<name>A0A4P7GKC9_9ACTN</name>
<keyword evidence="1" id="KW-1133">Transmembrane helix</keyword>
<reference evidence="2 3" key="1">
    <citation type="submission" date="2019-03" db="EMBL/GenBank/DDBJ databases">
        <title>Three New Species of Nocardioides, Nocardioides euryhalodurans sp. nov., Nocardioides seonyuensis sp. nov. and Nocardioides eburneoflavus sp. nov., Iolated from Soil.</title>
        <authorList>
            <person name="Roh S.G."/>
            <person name="Lee C."/>
            <person name="Kim M.-K."/>
            <person name="Kim S.B."/>
        </authorList>
    </citation>
    <scope>NUCLEOTIDE SEQUENCE [LARGE SCALE GENOMIC DNA]</scope>
    <source>
        <strain evidence="2 3">MMS17-SY117</strain>
    </source>
</reference>